<dbReference type="SUPFAM" id="SSF56784">
    <property type="entry name" value="HAD-like"/>
    <property type="match status" value="1"/>
</dbReference>
<dbReference type="Gene3D" id="3.40.50.1000">
    <property type="entry name" value="HAD superfamily/HAD-like"/>
    <property type="match status" value="1"/>
</dbReference>
<dbReference type="AlphaFoldDB" id="A0A2K0UKA2"/>
<dbReference type="NCBIfam" id="TIGR01549">
    <property type="entry name" value="HAD-SF-IA-v1"/>
    <property type="match status" value="1"/>
</dbReference>
<dbReference type="GO" id="GO:0016791">
    <property type="term" value="F:phosphatase activity"/>
    <property type="evidence" value="ECO:0007669"/>
    <property type="project" value="TreeGrafter"/>
</dbReference>
<protein>
    <submittedName>
        <fullName evidence="5">Uncharacterized protein</fullName>
    </submittedName>
</protein>
<dbReference type="GO" id="GO:0046872">
    <property type="term" value="F:metal ion binding"/>
    <property type="evidence" value="ECO:0007669"/>
    <property type="project" value="UniProtKB-KW"/>
</dbReference>
<organism evidence="5 6">
    <name type="scientific">Gibberella nygamai</name>
    <name type="common">Bean root rot disease fungus</name>
    <name type="synonym">Fusarium nygamai</name>
    <dbReference type="NCBI Taxonomy" id="42673"/>
    <lineage>
        <taxon>Eukaryota</taxon>
        <taxon>Fungi</taxon>
        <taxon>Dikarya</taxon>
        <taxon>Ascomycota</taxon>
        <taxon>Pezizomycotina</taxon>
        <taxon>Sordariomycetes</taxon>
        <taxon>Hypocreomycetidae</taxon>
        <taxon>Hypocreales</taxon>
        <taxon>Nectriaceae</taxon>
        <taxon>Fusarium</taxon>
        <taxon>Fusarium fujikuroi species complex</taxon>
    </lineage>
</organism>
<dbReference type="InterPro" id="IPR006439">
    <property type="entry name" value="HAD-SF_hydro_IA"/>
</dbReference>
<dbReference type="EMBL" id="MTQA01000473">
    <property type="protein sequence ID" value="PNP58219.1"/>
    <property type="molecule type" value="Genomic_DNA"/>
</dbReference>
<sequence length="259" mass="29405">MELPPSDNLFTTEPQLAPTMVFFDLDNTLFDHRQSLKCALSAVRSVFPSLRKITSDDLAEKYNGALNHVYGKYLRNEIAHEDQDVEKIKLFFKSLDLKEPDSECIARFRSVYKTIYRTNRKATPGSIQTLRRLRDNGYRTAIITNGPSESQIEKAKAIGVFDLVECVITSEEAGHPKPDVKIFQYAMQKLSVNTKKVYMVGDSVKADVKGALDAKVMPILYSPSSNKSLEVFFGREISVIRHFDQLPMILEPPSDFSWD</sequence>
<dbReference type="PANTHER" id="PTHR46470">
    <property type="entry name" value="N-ACYLNEURAMINATE-9-PHOSPHATASE"/>
    <property type="match status" value="1"/>
</dbReference>
<dbReference type="OrthoDB" id="444127at2759"/>
<name>A0A2K0UKA2_GIBNY</name>
<dbReference type="Proteomes" id="UP000236664">
    <property type="component" value="Unassembled WGS sequence"/>
</dbReference>
<reference evidence="5 6" key="1">
    <citation type="submission" date="2017-06" db="EMBL/GenBank/DDBJ databases">
        <title>Genome of Fusarium nygamai isolate CS10214.</title>
        <authorList>
            <person name="Gardiner D.M."/>
            <person name="Obanor F."/>
            <person name="Kazan K."/>
        </authorList>
    </citation>
    <scope>NUCLEOTIDE SEQUENCE [LARGE SCALE GENOMIC DNA]</scope>
    <source>
        <strain evidence="5 6">CS10214</strain>
    </source>
</reference>
<dbReference type="PANTHER" id="PTHR46470:SF2">
    <property type="entry name" value="GLYCERALDEHYDE 3-PHOSPHATE PHOSPHATASE"/>
    <property type="match status" value="1"/>
</dbReference>
<dbReference type="InterPro" id="IPR023214">
    <property type="entry name" value="HAD_sf"/>
</dbReference>
<evidence type="ECO:0000313" key="6">
    <source>
        <dbReference type="Proteomes" id="UP000236664"/>
    </source>
</evidence>
<keyword evidence="3" id="KW-0378">Hydrolase</keyword>
<dbReference type="Gene3D" id="1.10.150.520">
    <property type="match status" value="1"/>
</dbReference>
<evidence type="ECO:0000313" key="5">
    <source>
        <dbReference type="EMBL" id="PNP58219.1"/>
    </source>
</evidence>
<dbReference type="SFLD" id="SFLDG01129">
    <property type="entry name" value="C1.5:_HAD__Beta-PGM__Phosphata"/>
    <property type="match status" value="1"/>
</dbReference>
<dbReference type="GO" id="GO:0044281">
    <property type="term" value="P:small molecule metabolic process"/>
    <property type="evidence" value="ECO:0007669"/>
    <property type="project" value="UniProtKB-ARBA"/>
</dbReference>
<evidence type="ECO:0000256" key="4">
    <source>
        <dbReference type="ARBA" id="ARBA00022842"/>
    </source>
</evidence>
<comment type="caution">
    <text evidence="5">The sequence shown here is derived from an EMBL/GenBank/DDBJ whole genome shotgun (WGS) entry which is preliminary data.</text>
</comment>
<accession>A0A2K0UKA2</accession>
<keyword evidence="6" id="KW-1185">Reference proteome</keyword>
<dbReference type="STRING" id="42673.A0A2K0UKA2"/>
<dbReference type="SFLD" id="SFLDS00003">
    <property type="entry name" value="Haloacid_Dehalogenase"/>
    <property type="match status" value="1"/>
</dbReference>
<dbReference type="InterPro" id="IPR036412">
    <property type="entry name" value="HAD-like_sf"/>
</dbReference>
<keyword evidence="2" id="KW-0479">Metal-binding</keyword>
<comment type="cofactor">
    <cofactor evidence="1">
        <name>Mg(2+)</name>
        <dbReference type="ChEBI" id="CHEBI:18420"/>
    </cofactor>
</comment>
<dbReference type="PRINTS" id="PR00413">
    <property type="entry name" value="HADHALOGNASE"/>
</dbReference>
<proteinExistence type="predicted"/>
<dbReference type="InterPro" id="IPR051400">
    <property type="entry name" value="HAD-like_hydrolase"/>
</dbReference>
<dbReference type="NCBIfam" id="TIGR01509">
    <property type="entry name" value="HAD-SF-IA-v3"/>
    <property type="match status" value="1"/>
</dbReference>
<dbReference type="Pfam" id="PF00702">
    <property type="entry name" value="Hydrolase"/>
    <property type="match status" value="1"/>
</dbReference>
<gene>
    <name evidence="5" type="ORF">FNYG_15137</name>
</gene>
<evidence type="ECO:0000256" key="2">
    <source>
        <dbReference type="ARBA" id="ARBA00022723"/>
    </source>
</evidence>
<keyword evidence="4" id="KW-0460">Magnesium</keyword>
<evidence type="ECO:0000256" key="1">
    <source>
        <dbReference type="ARBA" id="ARBA00001946"/>
    </source>
</evidence>
<evidence type="ECO:0000256" key="3">
    <source>
        <dbReference type="ARBA" id="ARBA00022801"/>
    </source>
</evidence>